<evidence type="ECO:0000313" key="13">
    <source>
        <dbReference type="Proteomes" id="UP000186594"/>
    </source>
</evidence>
<dbReference type="InterPro" id="IPR008271">
    <property type="entry name" value="Ser/Thr_kinase_AS"/>
</dbReference>
<keyword evidence="6 12" id="KW-0418">Kinase</keyword>
<dbReference type="InterPro" id="IPR011009">
    <property type="entry name" value="Kinase-like_dom_sf"/>
</dbReference>
<dbReference type="GO" id="GO:0005524">
    <property type="term" value="F:ATP binding"/>
    <property type="evidence" value="ECO:0007669"/>
    <property type="project" value="UniProtKB-UniRule"/>
</dbReference>
<dbReference type="AlphaFoldDB" id="A0A1U7LNX2"/>
<evidence type="ECO:0000256" key="6">
    <source>
        <dbReference type="ARBA" id="ARBA00022777"/>
    </source>
</evidence>
<dbReference type="PROSITE" id="PS00108">
    <property type="entry name" value="PROTEIN_KINASE_ST"/>
    <property type="match status" value="1"/>
</dbReference>
<reference evidence="12 13" key="1">
    <citation type="submission" date="2016-04" db="EMBL/GenBank/DDBJ databases">
        <title>Evolutionary innovation and constraint leading to complex multicellularity in the Ascomycota.</title>
        <authorList>
            <person name="Cisse O."/>
            <person name="Nguyen A."/>
            <person name="Hewitt D.A."/>
            <person name="Jedd G."/>
            <person name="Stajich J.E."/>
        </authorList>
    </citation>
    <scope>NUCLEOTIDE SEQUENCE [LARGE SCALE GENOMIC DNA]</scope>
    <source>
        <strain evidence="12 13">DAH-3</strain>
    </source>
</reference>
<evidence type="ECO:0000313" key="12">
    <source>
        <dbReference type="EMBL" id="OLL24328.1"/>
    </source>
</evidence>
<dbReference type="OrthoDB" id="4206010at2759"/>
<protein>
    <submittedName>
        <fullName evidence="12">Serine/threonine-protein kinase bur1</fullName>
    </submittedName>
</protein>
<keyword evidence="3 10" id="KW-0723">Serine/threonine-protein kinase</keyword>
<dbReference type="STRING" id="1198029.A0A1U7LNX2"/>
<dbReference type="GO" id="GO:0004693">
    <property type="term" value="F:cyclin-dependent protein serine/threonine kinase activity"/>
    <property type="evidence" value="ECO:0007669"/>
    <property type="project" value="TreeGrafter"/>
</dbReference>
<evidence type="ECO:0000256" key="5">
    <source>
        <dbReference type="ARBA" id="ARBA00022741"/>
    </source>
</evidence>
<comment type="similarity">
    <text evidence="2">Belongs to the protein kinase superfamily. CMGC Ser/Thr protein kinase family. CDC2/CDKX subfamily.</text>
</comment>
<feature type="binding site" evidence="9">
    <location>
        <position position="84"/>
    </location>
    <ligand>
        <name>ATP</name>
        <dbReference type="ChEBI" id="CHEBI:30616"/>
    </ligand>
</feature>
<keyword evidence="13" id="KW-1185">Reference proteome</keyword>
<evidence type="ECO:0000256" key="7">
    <source>
        <dbReference type="ARBA" id="ARBA00022840"/>
    </source>
</evidence>
<name>A0A1U7LNX2_NEOID</name>
<dbReference type="Gene3D" id="3.30.200.20">
    <property type="entry name" value="Phosphorylase Kinase, domain 1"/>
    <property type="match status" value="1"/>
</dbReference>
<proteinExistence type="inferred from homology"/>
<dbReference type="PROSITE" id="PS00107">
    <property type="entry name" value="PROTEIN_KINASE_ATP"/>
    <property type="match status" value="1"/>
</dbReference>
<dbReference type="InterPro" id="IPR050108">
    <property type="entry name" value="CDK"/>
</dbReference>
<dbReference type="OMA" id="ANDWPEA"/>
<comment type="caution">
    <text evidence="12">The sequence shown here is derived from an EMBL/GenBank/DDBJ whole genome shotgun (WGS) entry which is preliminary data.</text>
</comment>
<dbReference type="SUPFAM" id="SSF56112">
    <property type="entry name" value="Protein kinase-like (PK-like)"/>
    <property type="match status" value="1"/>
</dbReference>
<keyword evidence="5 9" id="KW-0547">Nucleotide-binding</keyword>
<evidence type="ECO:0000259" key="11">
    <source>
        <dbReference type="PROSITE" id="PS50011"/>
    </source>
</evidence>
<dbReference type="Proteomes" id="UP000186594">
    <property type="component" value="Unassembled WGS sequence"/>
</dbReference>
<dbReference type="PROSITE" id="PS50011">
    <property type="entry name" value="PROTEIN_KINASE_DOM"/>
    <property type="match status" value="1"/>
</dbReference>
<dbReference type="GO" id="GO:0005634">
    <property type="term" value="C:nucleus"/>
    <property type="evidence" value="ECO:0007669"/>
    <property type="project" value="UniProtKB-SubCell"/>
</dbReference>
<evidence type="ECO:0000256" key="10">
    <source>
        <dbReference type="RuleBase" id="RU000304"/>
    </source>
</evidence>
<comment type="subcellular location">
    <subcellularLocation>
        <location evidence="1">Nucleus</location>
    </subcellularLocation>
</comment>
<dbReference type="SMART" id="SM00220">
    <property type="entry name" value="S_TKc"/>
    <property type="match status" value="1"/>
</dbReference>
<evidence type="ECO:0000256" key="4">
    <source>
        <dbReference type="ARBA" id="ARBA00022679"/>
    </source>
</evidence>
<evidence type="ECO:0000256" key="2">
    <source>
        <dbReference type="ARBA" id="ARBA00006485"/>
    </source>
</evidence>
<evidence type="ECO:0000256" key="9">
    <source>
        <dbReference type="PROSITE-ProRule" id="PRU10141"/>
    </source>
</evidence>
<evidence type="ECO:0000256" key="1">
    <source>
        <dbReference type="ARBA" id="ARBA00004123"/>
    </source>
</evidence>
<keyword evidence="4" id="KW-0808">Transferase</keyword>
<dbReference type="Gene3D" id="1.10.510.10">
    <property type="entry name" value="Transferase(Phosphotransferase) domain 1"/>
    <property type="match status" value="1"/>
</dbReference>
<dbReference type="PANTHER" id="PTHR24056:SF233">
    <property type="entry name" value="CYCLIN-DEPENDENT KINASE 9"/>
    <property type="match status" value="1"/>
</dbReference>
<sequence length="207" mass="23186">MKRAHSAISTDFSARPLLDSYRPSSPNKNSLRPRSKCASPSFDGCSHIDKTYQILGKLGEGTFGEVYKARKRGHGDYAPLYALKKILMHNEKEGFPITALREIKIIKMLNHVNSKILHRDIKAANLLINNRGILKIADFGLARPYDEDPPSPGATGPPIAQRDYTNCVVTRWYRPPELLLGTRRYTTAIDLWGVGYLFLQSGARSDS</sequence>
<dbReference type="InterPro" id="IPR017441">
    <property type="entry name" value="Protein_kinase_ATP_BS"/>
</dbReference>
<dbReference type="PANTHER" id="PTHR24056">
    <property type="entry name" value="CELL DIVISION PROTEIN KINASE"/>
    <property type="match status" value="1"/>
</dbReference>
<dbReference type="Pfam" id="PF00069">
    <property type="entry name" value="Pkinase"/>
    <property type="match status" value="2"/>
</dbReference>
<dbReference type="EMBL" id="LXFE01000875">
    <property type="protein sequence ID" value="OLL24328.1"/>
    <property type="molecule type" value="Genomic_DNA"/>
</dbReference>
<accession>A0A1U7LNX2</accession>
<keyword evidence="8" id="KW-0539">Nucleus</keyword>
<organism evidence="12 13">
    <name type="scientific">Neolecta irregularis (strain DAH-3)</name>
    <dbReference type="NCBI Taxonomy" id="1198029"/>
    <lineage>
        <taxon>Eukaryota</taxon>
        <taxon>Fungi</taxon>
        <taxon>Dikarya</taxon>
        <taxon>Ascomycota</taxon>
        <taxon>Taphrinomycotina</taxon>
        <taxon>Neolectales</taxon>
        <taxon>Neolectaceae</taxon>
        <taxon>Neolecta</taxon>
    </lineage>
</organism>
<keyword evidence="7 9" id="KW-0067">ATP-binding</keyword>
<evidence type="ECO:0000256" key="8">
    <source>
        <dbReference type="ARBA" id="ARBA00023242"/>
    </source>
</evidence>
<evidence type="ECO:0000256" key="3">
    <source>
        <dbReference type="ARBA" id="ARBA00022527"/>
    </source>
</evidence>
<feature type="domain" description="Protein kinase" evidence="11">
    <location>
        <begin position="1"/>
        <end position="207"/>
    </location>
</feature>
<dbReference type="InterPro" id="IPR000719">
    <property type="entry name" value="Prot_kinase_dom"/>
</dbReference>
<gene>
    <name evidence="12" type="ORF">NEOLI_004993</name>
</gene>